<dbReference type="AlphaFoldDB" id="A0A4Y3KK62"/>
<dbReference type="RefSeq" id="WP_141370204.1">
    <property type="nucleotide sequence ID" value="NZ_BJLQ01000014.1"/>
</dbReference>
<dbReference type="EMBL" id="BJLQ01000014">
    <property type="protein sequence ID" value="GEA84407.1"/>
    <property type="molecule type" value="Genomic_DNA"/>
</dbReference>
<name>A0A4Y3KK62_9CELL</name>
<protein>
    <submittedName>
        <fullName evidence="1">Uncharacterized protein</fullName>
    </submittedName>
</protein>
<evidence type="ECO:0000313" key="2">
    <source>
        <dbReference type="Proteomes" id="UP000320461"/>
    </source>
</evidence>
<evidence type="ECO:0000313" key="1">
    <source>
        <dbReference type="EMBL" id="GEA84407.1"/>
    </source>
</evidence>
<organism evidence="1 2">
    <name type="scientific">Cellulomonas gelida</name>
    <dbReference type="NCBI Taxonomy" id="1712"/>
    <lineage>
        <taxon>Bacteria</taxon>
        <taxon>Bacillati</taxon>
        <taxon>Actinomycetota</taxon>
        <taxon>Actinomycetes</taxon>
        <taxon>Micrococcales</taxon>
        <taxon>Cellulomonadaceae</taxon>
        <taxon>Cellulomonas</taxon>
    </lineage>
</organism>
<comment type="caution">
    <text evidence="1">The sequence shown here is derived from an EMBL/GenBank/DDBJ whole genome shotgun (WGS) entry which is preliminary data.</text>
</comment>
<gene>
    <name evidence="1" type="ORF">CGE01nite_16580</name>
</gene>
<dbReference type="Proteomes" id="UP000320461">
    <property type="component" value="Unassembled WGS sequence"/>
</dbReference>
<proteinExistence type="predicted"/>
<keyword evidence="2" id="KW-1185">Reference proteome</keyword>
<sequence length="168" mass="18671">MSTLAERTDLQVLLTADASLYGYEVSDVMLNTFLRFLDVGVTRDQIARALVDHRRESDRRFTPAVVNTWVRRQRAASSARLAYPPPQSLDGDPLREIPWLRTYNEAVEGGATPQAAYVLACRAHGCDPEAAFPDELAKQRAYRVIEQYAADARARLHVSTAPEGPEAA</sequence>
<accession>A0A4Y3KK62</accession>
<reference evidence="1 2" key="1">
    <citation type="submission" date="2019-06" db="EMBL/GenBank/DDBJ databases">
        <title>Whole genome shotgun sequence of Cellulomonas gelida NBRC 3748.</title>
        <authorList>
            <person name="Hosoyama A."/>
            <person name="Uohara A."/>
            <person name="Ohji S."/>
            <person name="Ichikawa N."/>
        </authorList>
    </citation>
    <scope>NUCLEOTIDE SEQUENCE [LARGE SCALE GENOMIC DNA]</scope>
    <source>
        <strain evidence="1 2">NBRC 3748</strain>
    </source>
</reference>